<feature type="domain" description="CCAAT-binding factor" evidence="2">
    <location>
        <begin position="113"/>
        <end position="204"/>
    </location>
</feature>
<proteinExistence type="inferred from homology"/>
<reference evidence="3 4" key="2">
    <citation type="journal article" date="2012" name="Proc. Natl. Acad. Sci. U.S.A.">
        <title>Gain and loss of multiple functionally related, horizontally transferred genes in the reduced genomes of two microsporidian parasites.</title>
        <authorList>
            <person name="Pombert J.-F."/>
            <person name="Selman M."/>
            <person name="Burki F."/>
            <person name="Bardell F.T."/>
            <person name="Farinelli L."/>
            <person name="Solter L.F."/>
            <person name="Whitman D.W."/>
            <person name="Weiss L.M."/>
            <person name="Corradi N."/>
            <person name="Keeling P.J."/>
        </authorList>
    </citation>
    <scope>NUCLEOTIDE SEQUENCE [LARGE SCALE GENOMIC DNA]</scope>
    <source>
        <strain evidence="3 4">ATCC 50506</strain>
    </source>
</reference>
<dbReference type="KEGG" id="ein:Eint_041320"/>
<dbReference type="HOGENOM" id="CLU_1042165_0_0_1"/>
<reference evidence="3 4" key="1">
    <citation type="journal article" date="2010" name="Nat. Commun.">
        <title>The complete sequence of the smallest known nuclear genome from the microsporidian Encephalitozoon intestinalis.</title>
        <authorList>
            <person name="Corradi N."/>
            <person name="Pombert J.-F."/>
            <person name="Farinelli L."/>
            <person name="Didier E.S."/>
            <person name="Keeling P.J."/>
        </authorList>
    </citation>
    <scope>NUCLEOTIDE SEQUENCE [LARGE SCALE GENOMIC DNA]</scope>
    <source>
        <strain evidence="3 4">ATCC 50506</strain>
    </source>
</reference>
<evidence type="ECO:0000259" key="2">
    <source>
        <dbReference type="Pfam" id="PF03914"/>
    </source>
</evidence>
<keyword evidence="4" id="KW-1185">Reference proteome</keyword>
<dbReference type="VEuPathDB" id="MicrosporidiaDB:Eint_041320"/>
<comment type="similarity">
    <text evidence="1">Belongs to the CBF/MAK21 family.</text>
</comment>
<dbReference type="InterPro" id="IPR005612">
    <property type="entry name" value="CCAAT-binding_factor"/>
</dbReference>
<gene>
    <name evidence="3" type="ORF">Eint_041320</name>
</gene>
<evidence type="ECO:0000313" key="3">
    <source>
        <dbReference type="EMBL" id="ADM11421.1"/>
    </source>
</evidence>
<dbReference type="GeneID" id="9699022"/>
<accession>E0S6T6</accession>
<dbReference type="AlphaFoldDB" id="E0S6T6"/>
<dbReference type="GO" id="GO:0005634">
    <property type="term" value="C:nucleus"/>
    <property type="evidence" value="ECO:0007669"/>
    <property type="project" value="UniProtKB-ARBA"/>
</dbReference>
<dbReference type="RefSeq" id="XP_003072781.1">
    <property type="nucleotide sequence ID" value="XM_003072735.1"/>
</dbReference>
<protein>
    <recommendedName>
        <fullName evidence="2">CCAAT-binding factor domain-containing protein</fullName>
    </recommendedName>
</protein>
<evidence type="ECO:0000256" key="1">
    <source>
        <dbReference type="ARBA" id="ARBA00007797"/>
    </source>
</evidence>
<dbReference type="OrthoDB" id="2190670at2759"/>
<dbReference type="Proteomes" id="UP000002313">
    <property type="component" value="Chromosome IV"/>
</dbReference>
<sequence length="267" mass="31040">MDEAVEKLELVLESKVENLPEKIMDALEDLVQASLECSSEEMVEYELDEILINAFDKTSHKDHKRLMEMLLDLMSCMRDPRNIYPAVEKYFSPECNFSMDAAKVIFVMKRDFGFEFDGFLSTLLDCIRPENIENDTERRLFFILMVLDNGSVPLVVTKAFVKKLCNVSLQVKSSCCHKILWGVLWIMRFHPMAYAMAKRESFEKDLEWNVSVTINQFQPYLFELDILSESLKGIQKVVSLIKREAMDAKNRPKLLSLDNVIFPKLEI</sequence>
<organism evidence="3 4">
    <name type="scientific">Encephalitozoon intestinalis (strain ATCC 50506)</name>
    <name type="common">Microsporidian parasite</name>
    <name type="synonym">Septata intestinalis</name>
    <dbReference type="NCBI Taxonomy" id="876142"/>
    <lineage>
        <taxon>Eukaryota</taxon>
        <taxon>Fungi</taxon>
        <taxon>Fungi incertae sedis</taxon>
        <taxon>Microsporidia</taxon>
        <taxon>Unikaryonidae</taxon>
        <taxon>Encephalitozoon</taxon>
    </lineage>
</organism>
<dbReference type="Pfam" id="PF03914">
    <property type="entry name" value="CBF"/>
    <property type="match status" value="1"/>
</dbReference>
<dbReference type="EMBL" id="CP001945">
    <property type="protein sequence ID" value="ADM11421.1"/>
    <property type="molecule type" value="Genomic_DNA"/>
</dbReference>
<evidence type="ECO:0000313" key="4">
    <source>
        <dbReference type="Proteomes" id="UP000002313"/>
    </source>
</evidence>
<name>E0S6T6_ENCIT</name>